<protein>
    <submittedName>
        <fullName evidence="1">Uncharacterized protein</fullName>
    </submittedName>
</protein>
<comment type="caution">
    <text evidence="1">The sequence shown here is derived from an EMBL/GenBank/DDBJ whole genome shotgun (WGS) entry which is preliminary data.</text>
</comment>
<reference evidence="1" key="1">
    <citation type="submission" date="2018-04" db="EMBL/GenBank/DDBJ databases">
        <title>Whole genome sequencing of Hypsizygus marmoreus.</title>
        <authorList>
            <person name="Choi I.-G."/>
            <person name="Min B."/>
            <person name="Kim J.-G."/>
            <person name="Kim S."/>
            <person name="Oh Y.-L."/>
            <person name="Kong W.-S."/>
            <person name="Park H."/>
            <person name="Jeong J."/>
            <person name="Song E.-S."/>
        </authorList>
    </citation>
    <scope>NUCLEOTIDE SEQUENCE [LARGE SCALE GENOMIC DNA]</scope>
    <source>
        <strain evidence="1">51987-8</strain>
    </source>
</reference>
<dbReference type="InParanoid" id="A0A369K2H1"/>
<name>A0A369K2H1_HYPMA</name>
<accession>A0A369K2H1</accession>
<keyword evidence="2" id="KW-1185">Reference proteome</keyword>
<evidence type="ECO:0000313" key="2">
    <source>
        <dbReference type="Proteomes" id="UP000076154"/>
    </source>
</evidence>
<sequence length="87" mass="9882">MLRNWHALSYNSMETERQSLQQGMLETTPSSKRREMHAIIWDMTKRHFETATTFSAPHCNHQHSIGRLHVGAANVCIGATLHLGNQA</sequence>
<dbReference type="AlphaFoldDB" id="A0A369K2H1"/>
<gene>
    <name evidence="1" type="ORF">Hypma_005069</name>
</gene>
<proteinExistence type="predicted"/>
<dbReference type="Proteomes" id="UP000076154">
    <property type="component" value="Unassembled WGS sequence"/>
</dbReference>
<organism evidence="1 2">
    <name type="scientific">Hypsizygus marmoreus</name>
    <name type="common">White beech mushroom</name>
    <name type="synonym">Agaricus marmoreus</name>
    <dbReference type="NCBI Taxonomy" id="39966"/>
    <lineage>
        <taxon>Eukaryota</taxon>
        <taxon>Fungi</taxon>
        <taxon>Dikarya</taxon>
        <taxon>Basidiomycota</taxon>
        <taxon>Agaricomycotina</taxon>
        <taxon>Agaricomycetes</taxon>
        <taxon>Agaricomycetidae</taxon>
        <taxon>Agaricales</taxon>
        <taxon>Tricholomatineae</taxon>
        <taxon>Lyophyllaceae</taxon>
        <taxon>Hypsizygus</taxon>
    </lineage>
</organism>
<dbReference type="EMBL" id="LUEZ02000021">
    <property type="protein sequence ID" value="RDB26937.1"/>
    <property type="molecule type" value="Genomic_DNA"/>
</dbReference>
<evidence type="ECO:0000313" key="1">
    <source>
        <dbReference type="EMBL" id="RDB26937.1"/>
    </source>
</evidence>